<protein>
    <recommendedName>
        <fullName evidence="2">Terminase large subunit gp17-like C-terminal domain-containing protein</fullName>
    </recommendedName>
</protein>
<feature type="non-terminal residue" evidence="1">
    <location>
        <position position="1"/>
    </location>
</feature>
<evidence type="ECO:0008006" key="2">
    <source>
        <dbReference type="Google" id="ProtNLM"/>
    </source>
</evidence>
<dbReference type="Gene3D" id="3.30.420.240">
    <property type="match status" value="1"/>
</dbReference>
<dbReference type="InterPro" id="IPR027417">
    <property type="entry name" value="P-loop_NTPase"/>
</dbReference>
<accession>A0A0F9DK92</accession>
<organism evidence="1">
    <name type="scientific">marine sediment metagenome</name>
    <dbReference type="NCBI Taxonomy" id="412755"/>
    <lineage>
        <taxon>unclassified sequences</taxon>
        <taxon>metagenomes</taxon>
        <taxon>ecological metagenomes</taxon>
    </lineage>
</organism>
<dbReference type="EMBL" id="LAZR01028614">
    <property type="protein sequence ID" value="KKL62049.1"/>
    <property type="molecule type" value="Genomic_DNA"/>
</dbReference>
<dbReference type="Gene3D" id="3.40.50.300">
    <property type="entry name" value="P-loop containing nucleotide triphosphate hydrolases"/>
    <property type="match status" value="1"/>
</dbReference>
<reference evidence="1" key="1">
    <citation type="journal article" date="2015" name="Nature">
        <title>Complex archaea that bridge the gap between prokaryotes and eukaryotes.</title>
        <authorList>
            <person name="Spang A."/>
            <person name="Saw J.H."/>
            <person name="Jorgensen S.L."/>
            <person name="Zaremba-Niedzwiedzka K."/>
            <person name="Martijn J."/>
            <person name="Lind A.E."/>
            <person name="van Eijk R."/>
            <person name="Schleper C."/>
            <person name="Guy L."/>
            <person name="Ettema T.J."/>
        </authorList>
    </citation>
    <scope>NUCLEOTIDE SEQUENCE</scope>
</reference>
<name>A0A0F9DK92_9ZZZZ</name>
<dbReference type="Pfam" id="PF03237">
    <property type="entry name" value="Terminase_6N"/>
    <property type="match status" value="1"/>
</dbReference>
<proteinExistence type="predicted"/>
<gene>
    <name evidence="1" type="ORF">LCGC14_2189120</name>
</gene>
<comment type="caution">
    <text evidence="1">The sequence shown here is derived from an EMBL/GenBank/DDBJ whole genome shotgun (WGS) entry which is preliminary data.</text>
</comment>
<dbReference type="AlphaFoldDB" id="A0A0F9DK92"/>
<sequence length="450" mass="51204">VPFDVLPHQIGLFNGLQNNRLIVVLKARHIYMTWTMAGYALWDALFHSGANIILVSRGETEAGEMLDYCRFIHSQLPDFLKVSKGRDQASLMVFPSAHSKIRALPATAEAGIGLGGATLIILDEFDFHDNDEQNYAEIKPMIDAGGQMVILSAPNKYDTETKFKEIWLKAKAGENNFHPLFFPYDVLDYRDEAWYENEKREYDQWEIEGRYPKTEQEALSAPGLICRFDIKALKDMESDTRYGPLSEEQNGLIKIYKQPVAGRRYCLILDPSEGGANGDPCAGMVVDWATCEKVAEFHGRIPLDEQALIAYDFYERYHQPFTAPERNASGLNIITKLQELGVTKWYYCDKSKEKAGWYTSGGSGQGGNRPVMLTDLADSIFKRQIREPNPLALDEFHTFIRTKKKREGEARSGAHDEYVMMWAIFLQIRNEMPVGGQKTISGKYTLNMRY</sequence>
<evidence type="ECO:0000313" key="1">
    <source>
        <dbReference type="EMBL" id="KKL62049.1"/>
    </source>
</evidence>